<keyword evidence="1" id="KW-1133">Transmembrane helix</keyword>
<protein>
    <submittedName>
        <fullName evidence="2">Uncharacterized protein</fullName>
    </submittedName>
</protein>
<feature type="transmembrane region" description="Helical" evidence="1">
    <location>
        <begin position="59"/>
        <end position="77"/>
    </location>
</feature>
<comment type="caution">
    <text evidence="2">The sequence shown here is derived from an EMBL/GenBank/DDBJ whole genome shotgun (WGS) entry which is preliminary data.</text>
</comment>
<dbReference type="RefSeq" id="WP_256401656.1">
    <property type="nucleotide sequence ID" value="NZ_JANHJR010000004.1"/>
</dbReference>
<dbReference type="Proteomes" id="UP001597034">
    <property type="component" value="Unassembled WGS sequence"/>
</dbReference>
<proteinExistence type="predicted"/>
<dbReference type="EMBL" id="JBHUDO010000004">
    <property type="protein sequence ID" value="MFD1647866.1"/>
    <property type="molecule type" value="Genomic_DNA"/>
</dbReference>
<keyword evidence="1" id="KW-0472">Membrane</keyword>
<keyword evidence="3" id="KW-1185">Reference proteome</keyword>
<reference evidence="2 3" key="1">
    <citation type="journal article" date="2019" name="Int. J. Syst. Evol. Microbiol.">
        <title>The Global Catalogue of Microorganisms (GCM) 10K type strain sequencing project: providing services to taxonomists for standard genome sequencing and annotation.</title>
        <authorList>
            <consortium name="The Broad Institute Genomics Platform"/>
            <consortium name="The Broad Institute Genome Sequencing Center for Infectious Disease"/>
            <person name="Wu L."/>
            <person name="Ma J."/>
        </authorList>
    </citation>
    <scope>NUCLEOTIDE SEQUENCE [LARGE SCALE GENOMIC DNA]</scope>
    <source>
        <strain evidence="2 3">CGMCC 1.10390</strain>
    </source>
</reference>
<feature type="transmembrane region" description="Helical" evidence="1">
    <location>
        <begin position="89"/>
        <end position="116"/>
    </location>
</feature>
<evidence type="ECO:0000313" key="2">
    <source>
        <dbReference type="EMBL" id="MFD1647866.1"/>
    </source>
</evidence>
<keyword evidence="1" id="KW-0812">Transmembrane</keyword>
<sequence length="170" mass="17503">MAYETTEPAAQETGYHPWVAAAVAGLLAGVGMGVVLSVGTDILPTIGAIYGMETFVGGWLAHLFHSVVFALVFAAILSRPLVRHESFGLSTFVGIGIGYGAFLGLVTGGVIFPLAINASIDAGLPFPFVPTPGIETFVTALVMGVSHLVYGAILGPVYALVSRSVPQLSV</sequence>
<accession>A0ABD6DSQ6</accession>
<dbReference type="AlphaFoldDB" id="A0ABD6DSQ6"/>
<gene>
    <name evidence="2" type="ORF">ACFSBL_19405</name>
</gene>
<feature type="transmembrane region" description="Helical" evidence="1">
    <location>
        <begin position="18"/>
        <end position="39"/>
    </location>
</feature>
<evidence type="ECO:0000313" key="3">
    <source>
        <dbReference type="Proteomes" id="UP001597034"/>
    </source>
</evidence>
<name>A0ABD6DSQ6_9EURY</name>
<organism evidence="2 3">
    <name type="scientific">Haloarchaeobius litoreus</name>
    <dbReference type="NCBI Taxonomy" id="755306"/>
    <lineage>
        <taxon>Archaea</taxon>
        <taxon>Methanobacteriati</taxon>
        <taxon>Methanobacteriota</taxon>
        <taxon>Stenosarchaea group</taxon>
        <taxon>Halobacteria</taxon>
        <taxon>Halobacteriales</taxon>
        <taxon>Halorubellaceae</taxon>
        <taxon>Haloarchaeobius</taxon>
    </lineage>
</organism>
<feature type="transmembrane region" description="Helical" evidence="1">
    <location>
        <begin position="136"/>
        <end position="161"/>
    </location>
</feature>
<evidence type="ECO:0000256" key="1">
    <source>
        <dbReference type="SAM" id="Phobius"/>
    </source>
</evidence>